<feature type="region of interest" description="Disordered" evidence="1">
    <location>
        <begin position="17"/>
        <end position="75"/>
    </location>
</feature>
<sequence length="194" mass="19192">MLAGLVSGGVMGCGVTSEVGSARPGPSATASTAIGPAPGAATVRYAPEDGRPRAPRSGAGALPGARVTARPPAEAAPAAARSAAAAAEAKAIALGSPTRRIQSGRIVDEAGQPLVGATVLLQGTTRGASTDANGDYSLPVPLGTNTFVFAYSGYEQEIAQSRDGQPLLVTLLPAPGSTPAPPEPLTKARAHKKH</sequence>
<dbReference type="Gene3D" id="2.60.40.1120">
    <property type="entry name" value="Carboxypeptidase-like, regulatory domain"/>
    <property type="match status" value="1"/>
</dbReference>
<name>A0ABW4R0N0_9BACT</name>
<dbReference type="SUPFAM" id="SSF49464">
    <property type="entry name" value="Carboxypeptidase regulatory domain-like"/>
    <property type="match status" value="1"/>
</dbReference>
<organism evidence="2 3">
    <name type="scientific">Hymenobacter bucti</name>
    <dbReference type="NCBI Taxonomy" id="1844114"/>
    <lineage>
        <taxon>Bacteria</taxon>
        <taxon>Pseudomonadati</taxon>
        <taxon>Bacteroidota</taxon>
        <taxon>Cytophagia</taxon>
        <taxon>Cytophagales</taxon>
        <taxon>Hymenobacteraceae</taxon>
        <taxon>Hymenobacter</taxon>
    </lineage>
</organism>
<dbReference type="RefSeq" id="WP_382319597.1">
    <property type="nucleotide sequence ID" value="NZ_JBHUIA010000004.1"/>
</dbReference>
<reference evidence="3" key="1">
    <citation type="journal article" date="2019" name="Int. J. Syst. Evol. Microbiol.">
        <title>The Global Catalogue of Microorganisms (GCM) 10K type strain sequencing project: providing services to taxonomists for standard genome sequencing and annotation.</title>
        <authorList>
            <consortium name="The Broad Institute Genomics Platform"/>
            <consortium name="The Broad Institute Genome Sequencing Center for Infectious Disease"/>
            <person name="Wu L."/>
            <person name="Ma J."/>
        </authorList>
    </citation>
    <scope>NUCLEOTIDE SEQUENCE [LARGE SCALE GENOMIC DNA]</scope>
    <source>
        <strain evidence="3">CGMCC 1.15795</strain>
    </source>
</reference>
<dbReference type="Proteomes" id="UP001597197">
    <property type="component" value="Unassembled WGS sequence"/>
</dbReference>
<evidence type="ECO:0000313" key="2">
    <source>
        <dbReference type="EMBL" id="MFD1875438.1"/>
    </source>
</evidence>
<gene>
    <name evidence="2" type="ORF">ACFSDX_23595</name>
</gene>
<feature type="compositionally biased region" description="Low complexity" evidence="1">
    <location>
        <begin position="65"/>
        <end position="75"/>
    </location>
</feature>
<keyword evidence="3" id="KW-1185">Reference proteome</keyword>
<dbReference type="InterPro" id="IPR008969">
    <property type="entry name" value="CarboxyPept-like_regulatory"/>
</dbReference>
<comment type="caution">
    <text evidence="2">The sequence shown here is derived from an EMBL/GenBank/DDBJ whole genome shotgun (WGS) entry which is preliminary data.</text>
</comment>
<evidence type="ECO:0000313" key="3">
    <source>
        <dbReference type="Proteomes" id="UP001597197"/>
    </source>
</evidence>
<accession>A0ABW4R0N0</accession>
<proteinExistence type="predicted"/>
<dbReference type="EMBL" id="JBHUFD010000018">
    <property type="protein sequence ID" value="MFD1875438.1"/>
    <property type="molecule type" value="Genomic_DNA"/>
</dbReference>
<dbReference type="Pfam" id="PF13715">
    <property type="entry name" value="CarbopepD_reg_2"/>
    <property type="match status" value="1"/>
</dbReference>
<feature type="region of interest" description="Disordered" evidence="1">
    <location>
        <begin position="172"/>
        <end position="194"/>
    </location>
</feature>
<evidence type="ECO:0000256" key="1">
    <source>
        <dbReference type="SAM" id="MobiDB-lite"/>
    </source>
</evidence>
<protein>
    <submittedName>
        <fullName evidence="2">Carboxypeptidase-like regulatory domain-containing protein</fullName>
    </submittedName>
</protein>